<keyword evidence="3 8" id="KW-0597">Phosphoprotein</keyword>
<evidence type="ECO:0000256" key="2">
    <source>
        <dbReference type="ARBA" id="ARBA00022490"/>
    </source>
</evidence>
<evidence type="ECO:0000256" key="5">
    <source>
        <dbReference type="ARBA" id="ARBA00023015"/>
    </source>
</evidence>
<feature type="modified residue" description="4-aspartylphosphate" evidence="8">
    <location>
        <position position="51"/>
    </location>
</feature>
<dbReference type="SMART" id="SM00862">
    <property type="entry name" value="Trans_reg_C"/>
    <property type="match status" value="1"/>
</dbReference>
<keyword evidence="13" id="KW-1185">Reference proteome</keyword>
<comment type="subcellular location">
    <subcellularLocation>
        <location evidence="1">Cytoplasm</location>
    </subcellularLocation>
</comment>
<proteinExistence type="predicted"/>
<evidence type="ECO:0000256" key="7">
    <source>
        <dbReference type="ARBA" id="ARBA00023163"/>
    </source>
</evidence>
<evidence type="ECO:0000256" key="8">
    <source>
        <dbReference type="PROSITE-ProRule" id="PRU00169"/>
    </source>
</evidence>
<dbReference type="Gene3D" id="6.10.250.690">
    <property type="match status" value="1"/>
</dbReference>
<dbReference type="InterPro" id="IPR001867">
    <property type="entry name" value="OmpR/PhoB-type_DNA-bd"/>
</dbReference>
<dbReference type="InterPro" id="IPR039420">
    <property type="entry name" value="WalR-like"/>
</dbReference>
<dbReference type="KEGG" id="aka:TKWG_08955"/>
<dbReference type="Pfam" id="PF00072">
    <property type="entry name" value="Response_reg"/>
    <property type="match status" value="1"/>
</dbReference>
<dbReference type="GO" id="GO:0000156">
    <property type="term" value="F:phosphorelay response regulator activity"/>
    <property type="evidence" value="ECO:0007669"/>
    <property type="project" value="TreeGrafter"/>
</dbReference>
<dbReference type="CDD" id="cd00383">
    <property type="entry name" value="trans_reg_C"/>
    <property type="match status" value="1"/>
</dbReference>
<dbReference type="PROSITE" id="PS51755">
    <property type="entry name" value="OMPR_PHOB"/>
    <property type="match status" value="1"/>
</dbReference>
<dbReference type="InterPro" id="IPR001789">
    <property type="entry name" value="Sig_transdc_resp-reg_receiver"/>
</dbReference>
<dbReference type="PANTHER" id="PTHR48111">
    <property type="entry name" value="REGULATOR OF RPOS"/>
    <property type="match status" value="1"/>
</dbReference>
<keyword evidence="5" id="KW-0805">Transcription regulation</keyword>
<reference evidence="12 13" key="1">
    <citation type="journal article" date="2011" name="J. Bacteriol.">
        <title>Whole-genome shotgun sequencing of the sulfur-oxidizing chemoautotroph Tetrathiobacter kashmirensis.</title>
        <authorList>
            <person name="Ghosh W."/>
            <person name="George A."/>
            <person name="Agarwal A."/>
            <person name="Raj P."/>
            <person name="Alam M."/>
            <person name="Pyne P."/>
            <person name="Das Gupta S.K."/>
        </authorList>
    </citation>
    <scope>NUCLEOTIDE SEQUENCE [LARGE SCALE GENOMIC DNA]</scope>
    <source>
        <strain evidence="12 13">WT001</strain>
    </source>
</reference>
<dbReference type="SMART" id="SM00448">
    <property type="entry name" value="REC"/>
    <property type="match status" value="1"/>
</dbReference>
<accession>I3UAU5</accession>
<reference evidence="13" key="2">
    <citation type="journal article" date="2013" name="PLoS ONE">
        <title>Genome implosion elicits host-confinement in Alcaligenaceae: evidence from the comparative genomics of Tetrathiobacter kashmirensis, a pathogen in the making.</title>
        <authorList>
            <person name="Ghosh W."/>
            <person name="Alam M."/>
            <person name="Roy C."/>
            <person name="Pyne P."/>
            <person name="George A."/>
            <person name="Chakraborty R."/>
            <person name="Majumder S."/>
            <person name="Agarwal A."/>
            <person name="Chakraborty S."/>
            <person name="Majumdar S."/>
            <person name="Gupta S.K."/>
        </authorList>
    </citation>
    <scope>NUCLEOTIDE SEQUENCE [LARGE SCALE GENOMIC DNA]</scope>
    <source>
        <strain evidence="13">WT001</strain>
    </source>
</reference>
<dbReference type="InterPro" id="IPR011006">
    <property type="entry name" value="CheY-like_superfamily"/>
</dbReference>
<keyword evidence="7" id="KW-0804">Transcription</keyword>
<dbReference type="AlphaFoldDB" id="I3UAU5"/>
<keyword evidence="4" id="KW-0902">Two-component regulatory system</keyword>
<dbReference type="GO" id="GO:0000976">
    <property type="term" value="F:transcription cis-regulatory region binding"/>
    <property type="evidence" value="ECO:0007669"/>
    <property type="project" value="TreeGrafter"/>
</dbReference>
<dbReference type="STRING" id="1036672.TKWG_08955"/>
<dbReference type="EMBL" id="CP003555">
    <property type="protein sequence ID" value="AFK62133.1"/>
    <property type="molecule type" value="Genomic_DNA"/>
</dbReference>
<evidence type="ECO:0000313" key="13">
    <source>
        <dbReference type="Proteomes" id="UP000005267"/>
    </source>
</evidence>
<dbReference type="HOGENOM" id="CLU_000445_30_1_4"/>
<evidence type="ECO:0000259" key="11">
    <source>
        <dbReference type="PROSITE" id="PS51755"/>
    </source>
</evidence>
<evidence type="ECO:0000313" key="12">
    <source>
        <dbReference type="EMBL" id="AFK62133.1"/>
    </source>
</evidence>
<dbReference type="InterPro" id="IPR036388">
    <property type="entry name" value="WH-like_DNA-bd_sf"/>
</dbReference>
<dbReference type="GO" id="GO:0006355">
    <property type="term" value="P:regulation of DNA-templated transcription"/>
    <property type="evidence" value="ECO:0007669"/>
    <property type="project" value="InterPro"/>
</dbReference>
<dbReference type="RefSeq" id="WP_014750224.1">
    <property type="nucleotide sequence ID" value="NC_017964.1"/>
</dbReference>
<protein>
    <submittedName>
        <fullName evidence="12">Winged helix family two component transcriptional regulator</fullName>
    </submittedName>
</protein>
<keyword evidence="2" id="KW-0963">Cytoplasm</keyword>
<evidence type="ECO:0000256" key="4">
    <source>
        <dbReference type="ARBA" id="ARBA00023012"/>
    </source>
</evidence>
<dbReference type="SUPFAM" id="SSF46894">
    <property type="entry name" value="C-terminal effector domain of the bipartite response regulators"/>
    <property type="match status" value="1"/>
</dbReference>
<dbReference type="PANTHER" id="PTHR48111:SF35">
    <property type="entry name" value="TRANSCRIPTIONAL REGULATORY PROTEIN QSEB"/>
    <property type="match status" value="1"/>
</dbReference>
<dbReference type="CDD" id="cd17624">
    <property type="entry name" value="REC_OmpR_PmrA-like"/>
    <property type="match status" value="1"/>
</dbReference>
<feature type="domain" description="Response regulatory" evidence="10">
    <location>
        <begin position="2"/>
        <end position="116"/>
    </location>
</feature>
<feature type="DNA-binding region" description="OmpR/PhoB-type" evidence="9">
    <location>
        <begin position="124"/>
        <end position="218"/>
    </location>
</feature>
<dbReference type="Gene3D" id="1.10.10.10">
    <property type="entry name" value="Winged helix-like DNA-binding domain superfamily/Winged helix DNA-binding domain"/>
    <property type="match status" value="1"/>
</dbReference>
<dbReference type="Gene3D" id="3.40.50.2300">
    <property type="match status" value="1"/>
</dbReference>
<dbReference type="FunFam" id="3.40.50.2300:FF:000002">
    <property type="entry name" value="DNA-binding response regulator PhoP"/>
    <property type="match status" value="1"/>
</dbReference>
<dbReference type="InterPro" id="IPR016032">
    <property type="entry name" value="Sig_transdc_resp-reg_C-effctor"/>
</dbReference>
<name>I3UAU5_ADVKW</name>
<gene>
    <name evidence="12" type="ordered locus">TKWG_08955</name>
</gene>
<dbReference type="Pfam" id="PF00486">
    <property type="entry name" value="Trans_reg_C"/>
    <property type="match status" value="1"/>
</dbReference>
<evidence type="ECO:0000256" key="1">
    <source>
        <dbReference type="ARBA" id="ARBA00004496"/>
    </source>
</evidence>
<dbReference type="Proteomes" id="UP000005267">
    <property type="component" value="Chromosome"/>
</dbReference>
<keyword evidence="6 9" id="KW-0238">DNA-binding</keyword>
<dbReference type="PROSITE" id="PS50110">
    <property type="entry name" value="RESPONSE_REGULATORY"/>
    <property type="match status" value="1"/>
</dbReference>
<organism evidence="12 13">
    <name type="scientific">Advenella kashmirensis (strain DSM 17095 / LMG 22695 / WT001)</name>
    <name type="common">Tetrathiobacter kashmirensis</name>
    <dbReference type="NCBI Taxonomy" id="1036672"/>
    <lineage>
        <taxon>Bacteria</taxon>
        <taxon>Pseudomonadati</taxon>
        <taxon>Pseudomonadota</taxon>
        <taxon>Betaproteobacteria</taxon>
        <taxon>Burkholderiales</taxon>
        <taxon>Alcaligenaceae</taxon>
    </lineage>
</organism>
<evidence type="ECO:0000256" key="9">
    <source>
        <dbReference type="PROSITE-ProRule" id="PRU01091"/>
    </source>
</evidence>
<evidence type="ECO:0000259" key="10">
    <source>
        <dbReference type="PROSITE" id="PS50110"/>
    </source>
</evidence>
<dbReference type="SUPFAM" id="SSF52172">
    <property type="entry name" value="CheY-like"/>
    <property type="match status" value="1"/>
</dbReference>
<sequence>MHVLLVEDDALVASGIVTGLKLHGLTVDHVNCASLADTALKSSHFDVCILDLGLPDEDGICLLHRWRDQGQQLPILVLTARDALCHRITGLLGGADDYLVKPFDLLELQARLHVLTRRRAGRSKDFVEHGGLVFCASTGEVRLHGRPVSLARRELALLRALLQNPKAILSTEQLCDSVYGYEQSLESNAINVHVYHLRRKLGNNIVETVRGLGYRLGLPEKKDEQ</sequence>
<dbReference type="GO" id="GO:0032993">
    <property type="term" value="C:protein-DNA complex"/>
    <property type="evidence" value="ECO:0007669"/>
    <property type="project" value="TreeGrafter"/>
</dbReference>
<evidence type="ECO:0000256" key="6">
    <source>
        <dbReference type="ARBA" id="ARBA00023125"/>
    </source>
</evidence>
<evidence type="ECO:0000256" key="3">
    <source>
        <dbReference type="ARBA" id="ARBA00022553"/>
    </source>
</evidence>
<feature type="domain" description="OmpR/PhoB-type" evidence="11">
    <location>
        <begin position="124"/>
        <end position="218"/>
    </location>
</feature>
<dbReference type="OrthoDB" id="9802426at2"/>
<dbReference type="GO" id="GO:0005829">
    <property type="term" value="C:cytosol"/>
    <property type="evidence" value="ECO:0007669"/>
    <property type="project" value="TreeGrafter"/>
</dbReference>